<keyword evidence="1" id="KW-0812">Transmembrane</keyword>
<name>F0SPI5_RUBBR</name>
<protein>
    <submittedName>
        <fullName evidence="2">Uncharacterized protein</fullName>
    </submittedName>
</protein>
<dbReference type="AlphaFoldDB" id="F0SPI5"/>
<dbReference type="HOGENOM" id="CLU_1255179_0_0_0"/>
<evidence type="ECO:0000313" key="2">
    <source>
        <dbReference type="EMBL" id="ADY57889.1"/>
    </source>
</evidence>
<evidence type="ECO:0000256" key="1">
    <source>
        <dbReference type="SAM" id="Phobius"/>
    </source>
</evidence>
<accession>F0SPI5</accession>
<keyword evidence="1" id="KW-1133">Transmembrane helix</keyword>
<keyword evidence="1" id="KW-0472">Membrane</keyword>
<organism evidence="2 3">
    <name type="scientific">Rubinisphaera brasiliensis (strain ATCC 49424 / DSM 5305 / JCM 21570 / IAM 15109 / NBRC 103401 / IFAM 1448)</name>
    <name type="common">Planctomyces brasiliensis</name>
    <dbReference type="NCBI Taxonomy" id="756272"/>
    <lineage>
        <taxon>Bacteria</taxon>
        <taxon>Pseudomonadati</taxon>
        <taxon>Planctomycetota</taxon>
        <taxon>Planctomycetia</taxon>
        <taxon>Planctomycetales</taxon>
        <taxon>Planctomycetaceae</taxon>
        <taxon>Rubinisphaera</taxon>
    </lineage>
</organism>
<dbReference type="EMBL" id="CP002546">
    <property type="protein sequence ID" value="ADY57889.1"/>
    <property type="molecule type" value="Genomic_DNA"/>
</dbReference>
<gene>
    <name evidence="2" type="ordered locus">Plabr_0260</name>
</gene>
<dbReference type="RefSeq" id="WP_013626633.1">
    <property type="nucleotide sequence ID" value="NC_015174.1"/>
</dbReference>
<reference evidence="3" key="1">
    <citation type="submission" date="2011-02" db="EMBL/GenBank/DDBJ databases">
        <title>The complete genome of Planctomyces brasiliensis DSM 5305.</title>
        <authorList>
            <person name="Lucas S."/>
            <person name="Copeland A."/>
            <person name="Lapidus A."/>
            <person name="Bruce D."/>
            <person name="Goodwin L."/>
            <person name="Pitluck S."/>
            <person name="Kyrpides N."/>
            <person name="Mavromatis K."/>
            <person name="Pagani I."/>
            <person name="Ivanova N."/>
            <person name="Ovchinnikova G."/>
            <person name="Lu M."/>
            <person name="Detter J.C."/>
            <person name="Han C."/>
            <person name="Land M."/>
            <person name="Hauser L."/>
            <person name="Markowitz V."/>
            <person name="Cheng J.-F."/>
            <person name="Hugenholtz P."/>
            <person name="Woyke T."/>
            <person name="Wu D."/>
            <person name="Tindall B."/>
            <person name="Pomrenke H.G."/>
            <person name="Brambilla E."/>
            <person name="Klenk H.-P."/>
            <person name="Eisen J.A."/>
        </authorList>
    </citation>
    <scope>NUCLEOTIDE SEQUENCE [LARGE SCALE GENOMIC DNA]</scope>
    <source>
        <strain evidence="3">ATCC 49424 / DSM 5305 / JCM 21570 / NBRC 103401 / IFAM 1448</strain>
    </source>
</reference>
<dbReference type="Proteomes" id="UP000006860">
    <property type="component" value="Chromosome"/>
</dbReference>
<evidence type="ECO:0000313" key="3">
    <source>
        <dbReference type="Proteomes" id="UP000006860"/>
    </source>
</evidence>
<keyword evidence="3" id="KW-1185">Reference proteome</keyword>
<proteinExistence type="predicted"/>
<feature type="transmembrane region" description="Helical" evidence="1">
    <location>
        <begin position="15"/>
        <end position="40"/>
    </location>
</feature>
<dbReference type="KEGG" id="pbs:Plabr_0260"/>
<sequence length="220" mass="25808">MVDKSIRSRSVKRKYLIVALFVFAAVFLLMCMFSSPYFLYPTQYIVFISNSRGDGLERSASGAKSSEKITQSNELQEDNRLTQREWFEDGYFFILELHRQNGRVDLRLPSYYEYVYGIPKWYFYEIPSDKIGRHRPALAREAVAIDRFSYMHELLLVVVTGGQLVYVYPLPPDSKKHRFTSSPRGGPLDNLEFNSLSEFVPVEEYRYHEQVMKYVEVFGL</sequence>